<dbReference type="NCBIfam" id="TIGR00855">
    <property type="entry name" value="L12"/>
    <property type="match status" value="1"/>
</dbReference>
<dbReference type="Gene3D" id="1.20.5.710">
    <property type="entry name" value="Single helix bin"/>
    <property type="match status" value="1"/>
</dbReference>
<dbReference type="PANTHER" id="PTHR45987:SF4">
    <property type="entry name" value="LARGE RIBOSOMAL SUBUNIT PROTEIN BL12M"/>
    <property type="match status" value="1"/>
</dbReference>
<dbReference type="SUPFAM" id="SSF48300">
    <property type="entry name" value="Ribosomal protein L7/12, oligomerisation (N-terminal) domain"/>
    <property type="match status" value="1"/>
</dbReference>
<dbReference type="EMBL" id="MN935479">
    <property type="protein sequence ID" value="QOU10734.1"/>
    <property type="molecule type" value="Genomic_DNA"/>
</dbReference>
<comment type="similarity">
    <text evidence="1">Belongs to the bacterial ribosomal protein bL12 family.</text>
</comment>
<dbReference type="Pfam" id="PF16320">
    <property type="entry name" value="Ribosomal_L12_N"/>
    <property type="match status" value="1"/>
</dbReference>
<dbReference type="GO" id="GO:0022625">
    <property type="term" value="C:cytosolic large ribosomal subunit"/>
    <property type="evidence" value="ECO:0007669"/>
    <property type="project" value="TreeGrafter"/>
</dbReference>
<accession>A0A7S6PVA2</accession>
<dbReference type="GO" id="GO:0003735">
    <property type="term" value="F:structural constituent of ribosome"/>
    <property type="evidence" value="ECO:0007669"/>
    <property type="project" value="InterPro"/>
</dbReference>
<keyword evidence="2 6" id="KW-0689">Ribosomal protein</keyword>
<feature type="domain" description="Large ribosomal subunit protein bL12 oligomerization" evidence="5">
    <location>
        <begin position="8"/>
        <end position="43"/>
    </location>
</feature>
<proteinExistence type="inferred from homology"/>
<dbReference type="FunFam" id="3.30.1390.10:FF:000001">
    <property type="entry name" value="50S ribosomal protein L7/L12"/>
    <property type="match status" value="1"/>
</dbReference>
<evidence type="ECO:0000256" key="2">
    <source>
        <dbReference type="ARBA" id="ARBA00022980"/>
    </source>
</evidence>
<keyword evidence="6" id="KW-0934">Plastid</keyword>
<dbReference type="GO" id="GO:0006412">
    <property type="term" value="P:translation"/>
    <property type="evidence" value="ECO:0007669"/>
    <property type="project" value="InterPro"/>
</dbReference>
<dbReference type="GO" id="GO:0003729">
    <property type="term" value="F:mRNA binding"/>
    <property type="evidence" value="ECO:0007669"/>
    <property type="project" value="TreeGrafter"/>
</dbReference>
<evidence type="ECO:0000259" key="4">
    <source>
        <dbReference type="Pfam" id="PF00542"/>
    </source>
</evidence>
<geneLocation type="plastid" evidence="6"/>
<gene>
    <name evidence="6" type="primary">rpl12</name>
    <name evidence="6" type="ORF">SpumellaPt_p036</name>
</gene>
<dbReference type="InterPro" id="IPR013823">
    <property type="entry name" value="Ribosomal_bL12_C"/>
</dbReference>
<dbReference type="SUPFAM" id="SSF54736">
    <property type="entry name" value="ClpS-like"/>
    <property type="match status" value="1"/>
</dbReference>
<evidence type="ECO:0000256" key="3">
    <source>
        <dbReference type="ARBA" id="ARBA00023274"/>
    </source>
</evidence>
<dbReference type="InterPro" id="IPR014719">
    <property type="entry name" value="Ribosomal_bL12_C/ClpS-like"/>
</dbReference>
<dbReference type="Pfam" id="PF00542">
    <property type="entry name" value="Ribosomal_L12"/>
    <property type="match status" value="1"/>
</dbReference>
<evidence type="ECO:0000313" key="6">
    <source>
        <dbReference type="EMBL" id="QOU10734.1"/>
    </source>
</evidence>
<dbReference type="Gene3D" id="3.30.1390.10">
    <property type="match status" value="1"/>
</dbReference>
<organism evidence="6">
    <name type="scientific">Spumella sp. Baekdong012001B8</name>
    <dbReference type="NCBI Taxonomy" id="2782410"/>
    <lineage>
        <taxon>Eukaryota</taxon>
        <taxon>Sar</taxon>
        <taxon>Stramenopiles</taxon>
        <taxon>Ochrophyta</taxon>
        <taxon>Chrysophyceae</taxon>
        <taxon>Chromulinales</taxon>
        <taxon>Chromulinaceae</taxon>
        <taxon>Spumella</taxon>
    </lineage>
</organism>
<evidence type="ECO:0000259" key="5">
    <source>
        <dbReference type="Pfam" id="PF16320"/>
    </source>
</evidence>
<dbReference type="PANTHER" id="PTHR45987">
    <property type="entry name" value="39S RIBOSOMAL PROTEIN L12"/>
    <property type="match status" value="1"/>
</dbReference>
<dbReference type="HAMAP" id="MF_00368">
    <property type="entry name" value="Ribosomal_bL12"/>
    <property type="match status" value="1"/>
</dbReference>
<dbReference type="InterPro" id="IPR008932">
    <property type="entry name" value="Ribosomal_bL12_oligo"/>
</dbReference>
<dbReference type="CDD" id="cd00387">
    <property type="entry name" value="Ribosomal_L7_L12"/>
    <property type="match status" value="1"/>
</dbReference>
<keyword evidence="3" id="KW-0687">Ribonucleoprotein</keyword>
<protein>
    <submittedName>
        <fullName evidence="6">Ribosomal protein L12</fullName>
    </submittedName>
</protein>
<sequence length="129" mass="14233">MNTNLVHILEQLKVLTLLEARDLVKAIEKEFEVSIAQPLVVAPSTITMSNLDAAAEEEQSSFDFYLIEIPTDKKIAATKIIRSLTGFGLKESKDMVDAAPKLIKEGMSKDEAETLKNQLEAVGAKIQMK</sequence>
<dbReference type="InterPro" id="IPR036235">
    <property type="entry name" value="Ribosomal_bL12_oligo_N_sf"/>
</dbReference>
<dbReference type="InterPro" id="IPR000206">
    <property type="entry name" value="Ribosomal_bL12"/>
</dbReference>
<evidence type="ECO:0000256" key="1">
    <source>
        <dbReference type="ARBA" id="ARBA00007197"/>
    </source>
</evidence>
<reference evidence="6" key="1">
    <citation type="journal article" date="2020" name="Front. Plant Sci.">
        <title>Comparative Plastid Genomics of Non-Photosynthetic Chrysophytes: Genome Reduction and Compaction.</title>
        <authorList>
            <person name="Kim J.I."/>
            <person name="Jeong M."/>
            <person name="Archibald J.M."/>
            <person name="Shin W."/>
        </authorList>
    </citation>
    <scope>NUCLEOTIDE SEQUENCE</scope>
    <source>
        <strain evidence="6">Baekdong012001B8</strain>
    </source>
</reference>
<dbReference type="AlphaFoldDB" id="A0A7S6PVA2"/>
<name>A0A7S6PVA2_9STRA</name>
<feature type="domain" description="Large ribosomal subunit protein bL12 C-terminal" evidence="4">
    <location>
        <begin position="62"/>
        <end position="129"/>
    </location>
</feature>